<sequence length="43" mass="4649">MTLAKRPRYANGHATGWNLGAAKSDRILQKIAEIPDSEGIALN</sequence>
<dbReference type="EMBL" id="CP017708">
    <property type="protein sequence ID" value="WAN69687.1"/>
    <property type="molecule type" value="Genomic_DNA"/>
</dbReference>
<organism evidence="1">
    <name type="scientific">Moorena producens (strain JHB)</name>
    <dbReference type="NCBI Taxonomy" id="1454205"/>
    <lineage>
        <taxon>Bacteria</taxon>
        <taxon>Bacillati</taxon>
        <taxon>Cyanobacteriota</taxon>
        <taxon>Cyanophyceae</taxon>
        <taxon>Coleofasciculales</taxon>
        <taxon>Coleofasciculaceae</taxon>
        <taxon>Moorena</taxon>
    </lineage>
</organism>
<dbReference type="AlphaFoldDB" id="A0A9Q9SU37"/>
<proteinExistence type="predicted"/>
<reference evidence="1" key="1">
    <citation type="journal article" date="2017" name="Proc. Natl. Acad. Sci. U.S.A.">
        <title>Comparative genomics uncovers the prolific and distinctive metabolic potential of the cyanobacterial genus Moorea.</title>
        <authorList>
            <person name="Leao T."/>
            <person name="Castelao G."/>
            <person name="Korobeynikov A."/>
            <person name="Monroe E.A."/>
            <person name="Podell S."/>
            <person name="Glukhov E."/>
            <person name="Allen E.E."/>
            <person name="Gerwick W.H."/>
            <person name="Gerwick L."/>
        </authorList>
    </citation>
    <scope>NUCLEOTIDE SEQUENCE</scope>
    <source>
        <strain evidence="1">JHB</strain>
    </source>
</reference>
<dbReference type="Proteomes" id="UP000176944">
    <property type="component" value="Chromosome"/>
</dbReference>
<protein>
    <submittedName>
        <fullName evidence="1">Uncharacterized protein</fullName>
    </submittedName>
</protein>
<evidence type="ECO:0000313" key="1">
    <source>
        <dbReference type="EMBL" id="WAN69687.1"/>
    </source>
</evidence>
<reference evidence="1" key="2">
    <citation type="submission" date="2022-10" db="EMBL/GenBank/DDBJ databases">
        <authorList>
            <person name="Ngo T.-E."/>
        </authorList>
    </citation>
    <scope>NUCLEOTIDE SEQUENCE</scope>
    <source>
        <strain evidence="1">JHB</strain>
    </source>
</reference>
<accession>A0A9Q9SU37</accession>
<gene>
    <name evidence="1" type="ORF">BJP36_36960</name>
</gene>
<name>A0A9Q9SU37_MOOP1</name>